<feature type="compositionally biased region" description="Polar residues" evidence="1">
    <location>
        <begin position="164"/>
        <end position="179"/>
    </location>
</feature>
<feature type="region of interest" description="Disordered" evidence="1">
    <location>
        <begin position="144"/>
        <end position="256"/>
    </location>
</feature>
<keyword evidence="2" id="KW-0472">Membrane</keyword>
<feature type="compositionally biased region" description="Low complexity" evidence="1">
    <location>
        <begin position="180"/>
        <end position="190"/>
    </location>
</feature>
<feature type="transmembrane region" description="Helical" evidence="2">
    <location>
        <begin position="47"/>
        <end position="66"/>
    </location>
</feature>
<dbReference type="EMBL" id="JBEAFC010000004">
    <property type="protein sequence ID" value="KAL1557497.1"/>
    <property type="molecule type" value="Genomic_DNA"/>
</dbReference>
<sequence length="313" mass="34712">MSELCSPKCQFSSLLISDFFILLCSSILSHPLYFSYFIFFSPYLLKLLSFLSPLFLTTSLISLAFLQRLHLNKDHHPNEELQSSELYEIFFGPPSMAEVRDEPPSRISHQTPQKDPILEPAPLPGLAEEAPIAAAGNFKTLAMEDEEEKRPGSFSKILDDKTAGKQNPVITTTNGSNAVSRSNSLSSSGSMRREREWRRTLAGKLFEERHSSGGGGGGEGMDSLWEAHEMDSNKSGGGRREKGRRGRADVEEREEEDDGIQLCCLQALKMSAGKMNLGVGRPNLVKISKAIKGIGWLHKSSKKVHNNGDHIHR</sequence>
<feature type="transmembrane region" description="Helical" evidence="2">
    <location>
        <begin position="20"/>
        <end position="41"/>
    </location>
</feature>
<organism evidence="3 4">
    <name type="scientific">Salvia divinorum</name>
    <name type="common">Maria pastora</name>
    <name type="synonym">Diviner's sage</name>
    <dbReference type="NCBI Taxonomy" id="28513"/>
    <lineage>
        <taxon>Eukaryota</taxon>
        <taxon>Viridiplantae</taxon>
        <taxon>Streptophyta</taxon>
        <taxon>Embryophyta</taxon>
        <taxon>Tracheophyta</taxon>
        <taxon>Spermatophyta</taxon>
        <taxon>Magnoliopsida</taxon>
        <taxon>eudicotyledons</taxon>
        <taxon>Gunneridae</taxon>
        <taxon>Pentapetalae</taxon>
        <taxon>asterids</taxon>
        <taxon>lamiids</taxon>
        <taxon>Lamiales</taxon>
        <taxon>Lamiaceae</taxon>
        <taxon>Nepetoideae</taxon>
        <taxon>Mentheae</taxon>
        <taxon>Salviinae</taxon>
        <taxon>Salvia</taxon>
        <taxon>Salvia subgen. Calosphace</taxon>
    </lineage>
</organism>
<dbReference type="PANTHER" id="PTHR36760:SF1">
    <property type="entry name" value="ACIDIC LEUCINE-RICH NUCLEAR PHOSPHOPROTEIN 32 FAMILY B PROTEIN"/>
    <property type="match status" value="1"/>
</dbReference>
<dbReference type="PANTHER" id="PTHR36760">
    <property type="entry name" value="ACIDIC LEUCINE-RICH NUCLEAR PHOSPHOPROTEIN 32 FAMILY B PROTEIN"/>
    <property type="match status" value="1"/>
</dbReference>
<dbReference type="Proteomes" id="UP001567538">
    <property type="component" value="Unassembled WGS sequence"/>
</dbReference>
<dbReference type="AlphaFoldDB" id="A0ABD1HM04"/>
<accession>A0ABD1HM04</accession>
<keyword evidence="4" id="KW-1185">Reference proteome</keyword>
<comment type="caution">
    <text evidence="3">The sequence shown here is derived from an EMBL/GenBank/DDBJ whole genome shotgun (WGS) entry which is preliminary data.</text>
</comment>
<reference evidence="3 4" key="1">
    <citation type="submission" date="2024-06" db="EMBL/GenBank/DDBJ databases">
        <title>A chromosome level genome sequence of Diviner's sage (Salvia divinorum).</title>
        <authorList>
            <person name="Ford S.A."/>
            <person name="Ro D.-K."/>
            <person name="Ness R.W."/>
            <person name="Phillips M.A."/>
        </authorList>
    </citation>
    <scope>NUCLEOTIDE SEQUENCE [LARGE SCALE GENOMIC DNA]</scope>
    <source>
        <strain evidence="3">SAF-2024a</strain>
        <tissue evidence="3">Leaf</tissue>
    </source>
</reference>
<evidence type="ECO:0000313" key="4">
    <source>
        <dbReference type="Proteomes" id="UP001567538"/>
    </source>
</evidence>
<gene>
    <name evidence="3" type="ORF">AAHA92_08066</name>
</gene>
<name>A0ABD1HM04_SALDI</name>
<protein>
    <submittedName>
        <fullName evidence="3">Uncharacterized protein</fullName>
    </submittedName>
</protein>
<evidence type="ECO:0000256" key="1">
    <source>
        <dbReference type="SAM" id="MobiDB-lite"/>
    </source>
</evidence>
<evidence type="ECO:0000313" key="3">
    <source>
        <dbReference type="EMBL" id="KAL1557497.1"/>
    </source>
</evidence>
<evidence type="ECO:0000256" key="2">
    <source>
        <dbReference type="SAM" id="Phobius"/>
    </source>
</evidence>
<proteinExistence type="predicted"/>
<feature type="compositionally biased region" description="Basic and acidic residues" evidence="1">
    <location>
        <begin position="191"/>
        <end position="211"/>
    </location>
</feature>
<keyword evidence="2" id="KW-1133">Transmembrane helix</keyword>
<keyword evidence="2" id="KW-0812">Transmembrane</keyword>